<protein>
    <submittedName>
        <fullName evidence="3">Alpha/beta hydrolase</fullName>
    </submittedName>
</protein>
<evidence type="ECO:0000259" key="2">
    <source>
        <dbReference type="Pfam" id="PF00561"/>
    </source>
</evidence>
<organism evidence="3 4">
    <name type="scientific">Roseivirga thermotolerans</name>
    <dbReference type="NCBI Taxonomy" id="1758176"/>
    <lineage>
        <taxon>Bacteria</taxon>
        <taxon>Pseudomonadati</taxon>
        <taxon>Bacteroidota</taxon>
        <taxon>Cytophagia</taxon>
        <taxon>Cytophagales</taxon>
        <taxon>Roseivirgaceae</taxon>
        <taxon>Roseivirga</taxon>
    </lineage>
</organism>
<name>A0ABQ3HZN9_9BACT</name>
<keyword evidence="3" id="KW-0378">Hydrolase</keyword>
<feature type="signal peptide" evidence="1">
    <location>
        <begin position="1"/>
        <end position="22"/>
    </location>
</feature>
<accession>A0ABQ3HZN9</accession>
<keyword evidence="4" id="KW-1185">Reference proteome</keyword>
<evidence type="ECO:0000313" key="3">
    <source>
        <dbReference type="EMBL" id="GHE51122.1"/>
    </source>
</evidence>
<dbReference type="InterPro" id="IPR000073">
    <property type="entry name" value="AB_hydrolase_1"/>
</dbReference>
<proteinExistence type="predicted"/>
<dbReference type="Gene3D" id="3.40.50.1820">
    <property type="entry name" value="alpha/beta hydrolase"/>
    <property type="match status" value="1"/>
</dbReference>
<dbReference type="EMBL" id="BNAG01000001">
    <property type="protein sequence ID" value="GHE51122.1"/>
    <property type="molecule type" value="Genomic_DNA"/>
</dbReference>
<dbReference type="PANTHER" id="PTHR43798">
    <property type="entry name" value="MONOACYLGLYCEROL LIPASE"/>
    <property type="match status" value="1"/>
</dbReference>
<sequence length="293" mass="32664">MKKVVVRLIAIIAFVVGLQVQASTPSKLNARVIGEGQPMIMIPGLTCDGAVWDSTIEALGDKYQYHVLTLPGFAGQAPLADVEAGFFSQIKSLVYQYIEDNKIEKPIIVGHSLGGFLALQIGIEKPELAEKLVVVDALPFMTAIQMPTATEESAKPFAQNMKTQMKAAASQTDEQKRTFQQMQLQSLIRNKKYIETATNWGVSSDMNTVAQAMYEMYTTDIRADLAKIKVPTLVLGAWAAYESYGSTKESVMNMYKAQYAKHPNLKLDISEGGYHFIMWDDPEFFLNWLNKFL</sequence>
<evidence type="ECO:0000256" key="1">
    <source>
        <dbReference type="SAM" id="SignalP"/>
    </source>
</evidence>
<dbReference type="RefSeq" id="WP_189628281.1">
    <property type="nucleotide sequence ID" value="NZ_BNAG01000001.1"/>
</dbReference>
<comment type="caution">
    <text evidence="3">The sequence shown here is derived from an EMBL/GenBank/DDBJ whole genome shotgun (WGS) entry which is preliminary data.</text>
</comment>
<gene>
    <name evidence="3" type="ORF">GCM10011340_01520</name>
</gene>
<dbReference type="Pfam" id="PF00561">
    <property type="entry name" value="Abhydrolase_1"/>
    <property type="match status" value="1"/>
</dbReference>
<keyword evidence="1" id="KW-0732">Signal</keyword>
<feature type="domain" description="AB hydrolase-1" evidence="2">
    <location>
        <begin position="38"/>
        <end position="282"/>
    </location>
</feature>
<dbReference type="GO" id="GO:0016787">
    <property type="term" value="F:hydrolase activity"/>
    <property type="evidence" value="ECO:0007669"/>
    <property type="project" value="UniProtKB-KW"/>
</dbReference>
<dbReference type="InterPro" id="IPR029058">
    <property type="entry name" value="AB_hydrolase_fold"/>
</dbReference>
<evidence type="ECO:0000313" key="4">
    <source>
        <dbReference type="Proteomes" id="UP000658258"/>
    </source>
</evidence>
<feature type="chain" id="PRO_5046141154" evidence="1">
    <location>
        <begin position="23"/>
        <end position="293"/>
    </location>
</feature>
<dbReference type="Proteomes" id="UP000658258">
    <property type="component" value="Unassembled WGS sequence"/>
</dbReference>
<reference evidence="4" key="1">
    <citation type="journal article" date="2019" name="Int. J. Syst. Evol. Microbiol.">
        <title>The Global Catalogue of Microorganisms (GCM) 10K type strain sequencing project: providing services to taxonomists for standard genome sequencing and annotation.</title>
        <authorList>
            <consortium name="The Broad Institute Genomics Platform"/>
            <consortium name="The Broad Institute Genome Sequencing Center for Infectious Disease"/>
            <person name="Wu L."/>
            <person name="Ma J."/>
        </authorList>
    </citation>
    <scope>NUCLEOTIDE SEQUENCE [LARGE SCALE GENOMIC DNA]</scope>
    <source>
        <strain evidence="4">CGMCC 1.15111</strain>
    </source>
</reference>
<dbReference type="SUPFAM" id="SSF53474">
    <property type="entry name" value="alpha/beta-Hydrolases"/>
    <property type="match status" value="1"/>
</dbReference>
<dbReference type="InterPro" id="IPR050266">
    <property type="entry name" value="AB_hydrolase_sf"/>
</dbReference>